<feature type="transmembrane region" description="Helical" evidence="1">
    <location>
        <begin position="346"/>
        <end position="367"/>
    </location>
</feature>
<dbReference type="EMBL" id="SMRP01000008">
    <property type="protein sequence ID" value="TDG22484.1"/>
    <property type="molecule type" value="Genomic_DNA"/>
</dbReference>
<dbReference type="Proteomes" id="UP000295722">
    <property type="component" value="Unassembled WGS sequence"/>
</dbReference>
<evidence type="ECO:0000313" key="4">
    <source>
        <dbReference type="Proteomes" id="UP000295722"/>
    </source>
</evidence>
<dbReference type="InterPro" id="IPR002656">
    <property type="entry name" value="Acyl_transf_3_dom"/>
</dbReference>
<keyword evidence="4" id="KW-1185">Reference proteome</keyword>
<feature type="transmembrane region" description="Helical" evidence="1">
    <location>
        <begin position="288"/>
        <end position="307"/>
    </location>
</feature>
<name>A0A4R5M879_9BURK</name>
<feature type="transmembrane region" description="Helical" evidence="1">
    <location>
        <begin position="319"/>
        <end position="340"/>
    </location>
</feature>
<dbReference type="AlphaFoldDB" id="A0A4R5M879"/>
<feature type="transmembrane region" description="Helical" evidence="1">
    <location>
        <begin position="171"/>
        <end position="191"/>
    </location>
</feature>
<protein>
    <submittedName>
        <fullName evidence="3">Acyltransferase</fullName>
    </submittedName>
</protein>
<proteinExistence type="predicted"/>
<keyword evidence="3" id="KW-0012">Acyltransferase</keyword>
<feature type="transmembrane region" description="Helical" evidence="1">
    <location>
        <begin position="255"/>
        <end position="276"/>
    </location>
</feature>
<gene>
    <name evidence="3" type="ORF">EYW47_18660</name>
</gene>
<accession>A0A4R5M879</accession>
<dbReference type="PANTHER" id="PTHR23028">
    <property type="entry name" value="ACETYLTRANSFERASE"/>
    <property type="match status" value="1"/>
</dbReference>
<keyword evidence="3" id="KW-0808">Transferase</keyword>
<feature type="domain" description="Acyltransferase 3" evidence="2">
    <location>
        <begin position="49"/>
        <end position="364"/>
    </location>
</feature>
<dbReference type="GO" id="GO:0016747">
    <property type="term" value="F:acyltransferase activity, transferring groups other than amino-acyl groups"/>
    <property type="evidence" value="ECO:0007669"/>
    <property type="project" value="InterPro"/>
</dbReference>
<keyword evidence="1" id="KW-0812">Transmembrane</keyword>
<evidence type="ECO:0000259" key="2">
    <source>
        <dbReference type="Pfam" id="PF01757"/>
    </source>
</evidence>
<evidence type="ECO:0000256" key="1">
    <source>
        <dbReference type="SAM" id="Phobius"/>
    </source>
</evidence>
<feature type="transmembrane region" description="Helical" evidence="1">
    <location>
        <begin position="48"/>
        <end position="68"/>
    </location>
</feature>
<feature type="transmembrane region" description="Helical" evidence="1">
    <location>
        <begin position="121"/>
        <end position="151"/>
    </location>
</feature>
<reference evidence="3 4" key="1">
    <citation type="submission" date="2019-03" db="EMBL/GenBank/DDBJ databases">
        <title>Paraburkholderia sp. 4M-K11, isolated from subtropical forest soil.</title>
        <authorList>
            <person name="Gao Z.-H."/>
            <person name="Qiu L.-H."/>
        </authorList>
    </citation>
    <scope>NUCLEOTIDE SEQUENCE [LARGE SCALE GENOMIC DNA]</scope>
    <source>
        <strain evidence="3 4">4M-K11</strain>
    </source>
</reference>
<feature type="transmembrane region" description="Helical" evidence="1">
    <location>
        <begin position="227"/>
        <end position="243"/>
    </location>
</feature>
<comment type="caution">
    <text evidence="3">The sequence shown here is derived from an EMBL/GenBank/DDBJ whole genome shotgun (WGS) entry which is preliminary data.</text>
</comment>
<dbReference type="RefSeq" id="WP_133196304.1">
    <property type="nucleotide sequence ID" value="NZ_JBHUCW010000018.1"/>
</dbReference>
<dbReference type="InterPro" id="IPR050879">
    <property type="entry name" value="Acyltransferase_3"/>
</dbReference>
<organism evidence="3 4">
    <name type="scientific">Paraburkholderia silviterrae</name>
    <dbReference type="NCBI Taxonomy" id="2528715"/>
    <lineage>
        <taxon>Bacteria</taxon>
        <taxon>Pseudomonadati</taxon>
        <taxon>Pseudomonadota</taxon>
        <taxon>Betaproteobacteria</taxon>
        <taxon>Burkholderiales</taxon>
        <taxon>Burkholderiaceae</taxon>
        <taxon>Paraburkholderia</taxon>
    </lineage>
</organism>
<keyword evidence="1" id="KW-0472">Membrane</keyword>
<dbReference type="Pfam" id="PF01757">
    <property type="entry name" value="Acyl_transf_3"/>
    <property type="match status" value="1"/>
</dbReference>
<feature type="transmembrane region" description="Helical" evidence="1">
    <location>
        <begin position="74"/>
        <end position="100"/>
    </location>
</feature>
<keyword evidence="1" id="KW-1133">Transmembrane helix</keyword>
<evidence type="ECO:0000313" key="3">
    <source>
        <dbReference type="EMBL" id="TDG22484.1"/>
    </source>
</evidence>
<dbReference type="OrthoDB" id="9814807at2"/>
<sequence length="383" mass="41732">MPDDQPRVCAAEQFSGRVGKGNMFQASMPSAATDPTATSRPAATTARVTFLDTLRFIAAGAVLFQHVAEKSGKFGAWATALLSPGVFGVVLFFVVSGFVIPMTAGRRFDLKTFAIRRVFRIYPLVLVAFALLALLGYGSNLTAFSYVSVVAVRTWVVNLMLVQDYFGAEPLLGVTWTLSIEFAWYAVFALALLRFGRRFDDKLIVIAPVVELLLCCISLLIGHRLPLARIGLVYVAILGCRVFHAHEGSLTPRRLYIDAGVFSITMAISNLVSFGYYHHPHISLYEALIPWLVAPALFLLVACVPAIRHSPLISNRFTGWLGSISFSTYLLHPFAMGLASSLVPPGLFSLACVLLTLVLSVLGYRFVELPGQALGKRIIAATK</sequence>
<feature type="transmembrane region" description="Helical" evidence="1">
    <location>
        <begin position="203"/>
        <end position="221"/>
    </location>
</feature>